<evidence type="ECO:0000256" key="8">
    <source>
        <dbReference type="ARBA" id="ARBA00023014"/>
    </source>
</evidence>
<dbReference type="CDD" id="cd01335">
    <property type="entry name" value="Radical_SAM"/>
    <property type="match status" value="1"/>
</dbReference>
<reference evidence="10" key="1">
    <citation type="submission" date="2019-07" db="EMBL/GenBank/DDBJ databases">
        <authorList>
            <person name="De-Chao Zhang Q."/>
        </authorList>
    </citation>
    <scope>NUCLEOTIDE SEQUENCE</scope>
    <source>
        <strain evidence="10">TP-CH-4</strain>
    </source>
</reference>
<keyword evidence="11" id="KW-1185">Reference proteome</keyword>
<dbReference type="InterPro" id="IPR013785">
    <property type="entry name" value="Aldolase_TIM"/>
</dbReference>
<evidence type="ECO:0000256" key="7">
    <source>
        <dbReference type="ARBA" id="ARBA00023004"/>
    </source>
</evidence>
<comment type="similarity">
    <text evidence="2">Belongs to the organic radical-activating enzymes family.</text>
</comment>
<dbReference type="PROSITE" id="PS51918">
    <property type="entry name" value="RADICAL_SAM"/>
    <property type="match status" value="1"/>
</dbReference>
<dbReference type="Gene3D" id="3.20.20.70">
    <property type="entry name" value="Aldolase class I"/>
    <property type="match status" value="1"/>
</dbReference>
<evidence type="ECO:0000313" key="10">
    <source>
        <dbReference type="EMBL" id="NHF58278.1"/>
    </source>
</evidence>
<evidence type="ECO:0000256" key="5">
    <source>
        <dbReference type="ARBA" id="ARBA00022723"/>
    </source>
</evidence>
<evidence type="ECO:0000259" key="9">
    <source>
        <dbReference type="PROSITE" id="PS51918"/>
    </source>
</evidence>
<dbReference type="Pfam" id="PF13353">
    <property type="entry name" value="Fer4_12"/>
    <property type="match status" value="1"/>
</dbReference>
<dbReference type="SFLD" id="SFLDG01066">
    <property type="entry name" value="organic_radical-activating_enz"/>
    <property type="match status" value="1"/>
</dbReference>
<dbReference type="EMBL" id="VIKU02000001">
    <property type="protein sequence ID" value="NHF58278.1"/>
    <property type="molecule type" value="Genomic_DNA"/>
</dbReference>
<dbReference type="InterPro" id="IPR007197">
    <property type="entry name" value="rSAM"/>
</dbReference>
<comment type="caution">
    <text evidence="10">The sequence shown here is derived from an EMBL/GenBank/DDBJ whole genome shotgun (WGS) entry which is preliminary data.</text>
</comment>
<evidence type="ECO:0000256" key="6">
    <source>
        <dbReference type="ARBA" id="ARBA00023002"/>
    </source>
</evidence>
<dbReference type="SFLD" id="SFLDS00029">
    <property type="entry name" value="Radical_SAM"/>
    <property type="match status" value="1"/>
</dbReference>
<keyword evidence="3" id="KW-0004">4Fe-4S</keyword>
<evidence type="ECO:0000256" key="3">
    <source>
        <dbReference type="ARBA" id="ARBA00022485"/>
    </source>
</evidence>
<name>A0A967ECH6_9FLAO</name>
<dbReference type="Proteomes" id="UP000707206">
    <property type="component" value="Unassembled WGS sequence"/>
</dbReference>
<gene>
    <name evidence="10" type="ORF">FK220_002915</name>
</gene>
<organism evidence="10 11">
    <name type="scientific">Pelagihabitans pacificus</name>
    <dbReference type="NCBI Taxonomy" id="2696054"/>
    <lineage>
        <taxon>Bacteria</taxon>
        <taxon>Pseudomonadati</taxon>
        <taxon>Bacteroidota</taxon>
        <taxon>Flavobacteriia</taxon>
        <taxon>Flavobacteriales</taxon>
        <taxon>Flavobacteriaceae</taxon>
        <taxon>Pelagihabitans</taxon>
    </lineage>
</organism>
<dbReference type="AlphaFoldDB" id="A0A967ECH6"/>
<sequence>MKKKGLVFDIQRGSITNGPGIRTTVFLKGCPLNCVWCHNPESKSPRVQVMPEEDEDTNQLTRRWRREVGQDNQFINDRYELKNVNGETVAKEVYGPCLQEQFSIIGKWMEVEEIMSIVLRDQKFYGKEGGLTLSGGEPFAQPQFLLSLLKAARDKGIHTCIDTAGYCNDRYLKESISVTDLYLFDIKLFDASEHKKYTGKDNSRILNNLQQLLSNGMLVRVRFPIVPGINDNPDFLKSIAHFYSQNPSILEVELMPYKRYWLGKYPQLVSNNNFRDKKPLDPIKLNEMVKRLNGLGIPVIN</sequence>
<protein>
    <submittedName>
        <fullName evidence="10">Glycyl-radical enzyme activating protein</fullName>
    </submittedName>
</protein>
<evidence type="ECO:0000256" key="1">
    <source>
        <dbReference type="ARBA" id="ARBA00001966"/>
    </source>
</evidence>
<dbReference type="GO" id="GO:0016491">
    <property type="term" value="F:oxidoreductase activity"/>
    <property type="evidence" value="ECO:0007669"/>
    <property type="project" value="UniProtKB-KW"/>
</dbReference>
<dbReference type="InterPro" id="IPR001989">
    <property type="entry name" value="Radical_activat_CS"/>
</dbReference>
<dbReference type="SUPFAM" id="SSF102114">
    <property type="entry name" value="Radical SAM enzymes"/>
    <property type="match status" value="1"/>
</dbReference>
<keyword evidence="8" id="KW-0411">Iron-sulfur</keyword>
<dbReference type="PIRSF" id="PIRSF000371">
    <property type="entry name" value="PFL_act_enz"/>
    <property type="match status" value="1"/>
</dbReference>
<reference evidence="10" key="2">
    <citation type="submission" date="2020-03" db="EMBL/GenBank/DDBJ databases">
        <title>Flavobacteriaceae bacterium strain TP-CH-4, a member of the family Flavobacteriaceae isolated from a deep-sea seamount.</title>
        <authorList>
            <person name="Zhang D.-C."/>
        </authorList>
    </citation>
    <scope>NUCLEOTIDE SEQUENCE</scope>
    <source>
        <strain evidence="10">TP-CH-4</strain>
    </source>
</reference>
<dbReference type="NCBIfam" id="TIGR02494">
    <property type="entry name" value="PFLE_PFLC"/>
    <property type="match status" value="1"/>
</dbReference>
<comment type="cofactor">
    <cofactor evidence="1">
        <name>[4Fe-4S] cluster</name>
        <dbReference type="ChEBI" id="CHEBI:49883"/>
    </cofactor>
</comment>
<dbReference type="PANTHER" id="PTHR30352:SF4">
    <property type="entry name" value="PYRUVATE FORMATE-LYASE 2-ACTIVATING ENZYME"/>
    <property type="match status" value="1"/>
</dbReference>
<evidence type="ECO:0000256" key="2">
    <source>
        <dbReference type="ARBA" id="ARBA00009777"/>
    </source>
</evidence>
<keyword evidence="7" id="KW-0408">Iron</keyword>
<dbReference type="PANTHER" id="PTHR30352">
    <property type="entry name" value="PYRUVATE FORMATE-LYASE-ACTIVATING ENZYME"/>
    <property type="match status" value="1"/>
</dbReference>
<evidence type="ECO:0000313" key="11">
    <source>
        <dbReference type="Proteomes" id="UP000707206"/>
    </source>
</evidence>
<dbReference type="InterPro" id="IPR040074">
    <property type="entry name" value="BssD/PflA/YjjW"/>
</dbReference>
<dbReference type="PROSITE" id="PS01087">
    <property type="entry name" value="RADICAL_ACTIVATING"/>
    <property type="match status" value="1"/>
</dbReference>
<dbReference type="InterPro" id="IPR012839">
    <property type="entry name" value="Organic_radical_activase"/>
</dbReference>
<dbReference type="GO" id="GO:0051539">
    <property type="term" value="F:4 iron, 4 sulfur cluster binding"/>
    <property type="evidence" value="ECO:0007669"/>
    <property type="project" value="UniProtKB-KW"/>
</dbReference>
<dbReference type="RefSeq" id="WP_166204747.1">
    <property type="nucleotide sequence ID" value="NZ_VIKU02000001.1"/>
</dbReference>
<keyword evidence="6" id="KW-0560">Oxidoreductase</keyword>
<dbReference type="InterPro" id="IPR034457">
    <property type="entry name" value="Organic_radical-activating"/>
</dbReference>
<evidence type="ECO:0000256" key="4">
    <source>
        <dbReference type="ARBA" id="ARBA00022691"/>
    </source>
</evidence>
<feature type="domain" description="Radical SAM core" evidence="9">
    <location>
        <begin position="16"/>
        <end position="298"/>
    </location>
</feature>
<keyword evidence="5" id="KW-0479">Metal-binding</keyword>
<dbReference type="SFLD" id="SFLDG01118">
    <property type="entry name" value="activating_enzymes__group_2"/>
    <property type="match status" value="1"/>
</dbReference>
<keyword evidence="4" id="KW-0949">S-adenosyl-L-methionine</keyword>
<accession>A0A967ECH6</accession>
<dbReference type="InterPro" id="IPR058240">
    <property type="entry name" value="rSAM_sf"/>
</dbReference>
<proteinExistence type="inferred from homology"/>
<dbReference type="GO" id="GO:0046872">
    <property type="term" value="F:metal ion binding"/>
    <property type="evidence" value="ECO:0007669"/>
    <property type="project" value="UniProtKB-KW"/>
</dbReference>